<dbReference type="SUPFAM" id="SSF47384">
    <property type="entry name" value="Homodimeric domain of signal transducing histidine kinase"/>
    <property type="match status" value="1"/>
</dbReference>
<protein>
    <recommendedName>
        <fullName evidence="3">histidine kinase</fullName>
        <ecNumber evidence="3">2.7.13.3</ecNumber>
    </recommendedName>
</protein>
<name>A0A7V4XS07_9BACT</name>
<evidence type="ECO:0000256" key="3">
    <source>
        <dbReference type="ARBA" id="ARBA00012438"/>
    </source>
</evidence>
<accession>A0A7V4XS07</accession>
<dbReference type="FunFam" id="1.10.287.130:FF:000001">
    <property type="entry name" value="Two-component sensor histidine kinase"/>
    <property type="match status" value="1"/>
</dbReference>
<dbReference type="NCBIfam" id="TIGR00229">
    <property type="entry name" value="sensory_box"/>
    <property type="match status" value="4"/>
</dbReference>
<comment type="catalytic activity">
    <reaction evidence="1">
        <text>ATP + protein L-histidine = ADP + protein N-phospho-L-histidine.</text>
        <dbReference type="EC" id="2.7.13.3"/>
    </reaction>
</comment>
<feature type="domain" description="PAS" evidence="16">
    <location>
        <begin position="80"/>
        <end position="151"/>
    </location>
</feature>
<evidence type="ECO:0000256" key="10">
    <source>
        <dbReference type="ARBA" id="ARBA00022989"/>
    </source>
</evidence>
<sequence>MIRSKNTHLLSLAFLAALIFSGSGLLLFARTEHLAMLQDPGLFWFIALWILAQILFILVSVFSLRAAMRLALTEQELSESVQLQRSILDSAGAMIVAADVRGRIIIFNPAAERMLGYRADEVVERLRPDELFPDGEMERIGRQLIGSIQRAQSLPGDAPEPVRSFLQYVSSFPSTRVRGFEMNYRRKDGSIFPAMVYLSAIRSREGSITGLVSVSTDLSATKRAEQALRESEERYRDLFENSAEMIATLSPRGRYLYVNPAWQSHFGMTADQFESLMSFESAFSLEVQAEAAVLFRQALLGMKVEAAPLRLHTRDGGTVEVEASMSCRRESGSPVSVRCIFRDVTERNRRERRLRMQLQVSQIIGESSTAQMAVPQILAALCSTLGSDVSNFWVIDEATNWLKLQSSWAPQGRASEEFRAESASRRFHRGEGLPGMVWARGEPHWVSDLRTDPHFVRGHSARLNGLMSGWAVPIRVGNQVIAVMEFFSRHRMREDAEITATVETICASIGQFLARSSQESRVVALNQQKEFILNSVADAIFGVTPDGMIDFVNPAASRLLGVEAPVLIGKRAHAVLHGPLGSEICGEDCRTRLALQTLTPTMGQDIYLQRDGRRLPVEFSVMPMLEENAVVGSVLSFRDNSQRYALDRMKDEFVSTVSHELRTPLTSIRGSLGLLSAGLLGELNEKASSLLRIAVTNSDRLIRLINDILDLERMQSGRATLNLRRLSIRELAQQAMESMQPLAENSGVTLTLEAEEDVWIDGDPDRLQQVTTNLLSNAIKFSPPQAQVRLRIHCLPGQAQLSVVDEGRGIPADKLESIFDRFQQVDASDSRQKGGTGLGLAICRTIVEQHGGRIWAEQNELHGATLHVLLPVTHEMKLTAGPGNGFRNAEPPTTPSELPAGTRITPEEKHLEA</sequence>
<evidence type="ECO:0000256" key="8">
    <source>
        <dbReference type="ARBA" id="ARBA00022777"/>
    </source>
</evidence>
<dbReference type="PRINTS" id="PR00344">
    <property type="entry name" value="BCTRLSENSOR"/>
</dbReference>
<dbReference type="PROSITE" id="PS50109">
    <property type="entry name" value="HIS_KIN"/>
    <property type="match status" value="1"/>
</dbReference>
<dbReference type="SMART" id="SM00065">
    <property type="entry name" value="GAF"/>
    <property type="match status" value="1"/>
</dbReference>
<dbReference type="Gene3D" id="3.30.565.10">
    <property type="entry name" value="Histidine kinase-like ATPase, C-terminal domain"/>
    <property type="match status" value="1"/>
</dbReference>
<dbReference type="InterPro" id="IPR003661">
    <property type="entry name" value="HisK_dim/P_dom"/>
</dbReference>
<dbReference type="GO" id="GO:0007234">
    <property type="term" value="P:osmosensory signaling via phosphorelay pathway"/>
    <property type="evidence" value="ECO:0007669"/>
    <property type="project" value="TreeGrafter"/>
</dbReference>
<dbReference type="Gene3D" id="3.30.450.40">
    <property type="match status" value="1"/>
</dbReference>
<dbReference type="Pfam" id="PF13426">
    <property type="entry name" value="PAS_9"/>
    <property type="match status" value="2"/>
</dbReference>
<dbReference type="Pfam" id="PF00512">
    <property type="entry name" value="HisKA"/>
    <property type="match status" value="1"/>
</dbReference>
<dbReference type="GO" id="GO:0000155">
    <property type="term" value="F:phosphorelay sensor kinase activity"/>
    <property type="evidence" value="ECO:0007669"/>
    <property type="project" value="InterPro"/>
</dbReference>
<dbReference type="SMART" id="SM00388">
    <property type="entry name" value="HisKA"/>
    <property type="match status" value="1"/>
</dbReference>
<evidence type="ECO:0000256" key="11">
    <source>
        <dbReference type="ARBA" id="ARBA00023012"/>
    </source>
</evidence>
<dbReference type="SMART" id="SM00091">
    <property type="entry name" value="PAS"/>
    <property type="match status" value="3"/>
</dbReference>
<evidence type="ECO:0000256" key="2">
    <source>
        <dbReference type="ARBA" id="ARBA00004141"/>
    </source>
</evidence>
<dbReference type="InterPro" id="IPR000014">
    <property type="entry name" value="PAS"/>
</dbReference>
<dbReference type="Gene3D" id="3.30.450.20">
    <property type="entry name" value="PAS domain"/>
    <property type="match status" value="3"/>
</dbReference>
<dbReference type="PANTHER" id="PTHR42878">
    <property type="entry name" value="TWO-COMPONENT HISTIDINE KINASE"/>
    <property type="match status" value="1"/>
</dbReference>
<dbReference type="CDD" id="cd00082">
    <property type="entry name" value="HisKA"/>
    <property type="match status" value="1"/>
</dbReference>
<feature type="domain" description="PAS" evidence="16">
    <location>
        <begin position="231"/>
        <end position="273"/>
    </location>
</feature>
<evidence type="ECO:0000256" key="14">
    <source>
        <dbReference type="SAM" id="Phobius"/>
    </source>
</evidence>
<dbReference type="CDD" id="cd00130">
    <property type="entry name" value="PAS"/>
    <property type="match status" value="3"/>
</dbReference>
<dbReference type="InterPro" id="IPR029016">
    <property type="entry name" value="GAF-like_dom_sf"/>
</dbReference>
<proteinExistence type="predicted"/>
<evidence type="ECO:0000256" key="12">
    <source>
        <dbReference type="ARBA" id="ARBA00023136"/>
    </source>
</evidence>
<dbReference type="Pfam" id="PF02518">
    <property type="entry name" value="HATPase_c"/>
    <property type="match status" value="1"/>
</dbReference>
<dbReference type="InterPro" id="IPR036890">
    <property type="entry name" value="HATPase_C_sf"/>
</dbReference>
<dbReference type="InterPro" id="IPR036097">
    <property type="entry name" value="HisK_dim/P_sf"/>
</dbReference>
<feature type="domain" description="Histidine kinase" evidence="15">
    <location>
        <begin position="656"/>
        <end position="874"/>
    </location>
</feature>
<dbReference type="GO" id="GO:0030295">
    <property type="term" value="F:protein kinase activator activity"/>
    <property type="evidence" value="ECO:0007669"/>
    <property type="project" value="TreeGrafter"/>
</dbReference>
<dbReference type="EC" id="2.7.13.3" evidence="3"/>
<dbReference type="InterPro" id="IPR003594">
    <property type="entry name" value="HATPase_dom"/>
</dbReference>
<dbReference type="InterPro" id="IPR004358">
    <property type="entry name" value="Sig_transdc_His_kin-like_C"/>
</dbReference>
<evidence type="ECO:0000313" key="18">
    <source>
        <dbReference type="EMBL" id="HGY94088.1"/>
    </source>
</evidence>
<feature type="domain" description="PAC" evidence="17">
    <location>
        <begin position="178"/>
        <end position="230"/>
    </location>
</feature>
<evidence type="ECO:0000259" key="16">
    <source>
        <dbReference type="PROSITE" id="PS50112"/>
    </source>
</evidence>
<feature type="transmembrane region" description="Helical" evidence="14">
    <location>
        <begin position="44"/>
        <end position="64"/>
    </location>
</feature>
<evidence type="ECO:0000256" key="5">
    <source>
        <dbReference type="ARBA" id="ARBA00022679"/>
    </source>
</evidence>
<dbReference type="PROSITE" id="PS50112">
    <property type="entry name" value="PAS"/>
    <property type="match status" value="3"/>
</dbReference>
<dbReference type="Pfam" id="PF08448">
    <property type="entry name" value="PAS_4"/>
    <property type="match status" value="1"/>
</dbReference>
<dbReference type="SUPFAM" id="SSF55785">
    <property type="entry name" value="PYP-like sensor domain (PAS domain)"/>
    <property type="match status" value="3"/>
</dbReference>
<keyword evidence="8" id="KW-0418">Kinase</keyword>
<dbReference type="InterPro" id="IPR000700">
    <property type="entry name" value="PAS-assoc_C"/>
</dbReference>
<feature type="region of interest" description="Disordered" evidence="13">
    <location>
        <begin position="880"/>
        <end position="913"/>
    </location>
</feature>
<dbReference type="InterPro" id="IPR001610">
    <property type="entry name" value="PAC"/>
</dbReference>
<dbReference type="InterPro" id="IPR050351">
    <property type="entry name" value="BphY/WalK/GraS-like"/>
</dbReference>
<dbReference type="PANTHER" id="PTHR42878:SF7">
    <property type="entry name" value="SENSOR HISTIDINE KINASE GLRK"/>
    <property type="match status" value="1"/>
</dbReference>
<gene>
    <name evidence="18" type="ORF">ENW50_05310</name>
</gene>
<dbReference type="SMART" id="SM00086">
    <property type="entry name" value="PAC"/>
    <property type="match status" value="3"/>
</dbReference>
<dbReference type="SUPFAM" id="SSF55874">
    <property type="entry name" value="ATPase domain of HSP90 chaperone/DNA topoisomerase II/histidine kinase"/>
    <property type="match status" value="1"/>
</dbReference>
<dbReference type="GO" id="GO:0016020">
    <property type="term" value="C:membrane"/>
    <property type="evidence" value="ECO:0007669"/>
    <property type="project" value="UniProtKB-SubCell"/>
</dbReference>
<keyword evidence="7" id="KW-0547">Nucleotide-binding</keyword>
<dbReference type="InterPro" id="IPR013656">
    <property type="entry name" value="PAS_4"/>
</dbReference>
<organism evidence="18">
    <name type="scientific">Acidobacterium capsulatum</name>
    <dbReference type="NCBI Taxonomy" id="33075"/>
    <lineage>
        <taxon>Bacteria</taxon>
        <taxon>Pseudomonadati</taxon>
        <taxon>Acidobacteriota</taxon>
        <taxon>Terriglobia</taxon>
        <taxon>Terriglobales</taxon>
        <taxon>Acidobacteriaceae</taxon>
        <taxon>Acidobacterium</taxon>
    </lineage>
</organism>
<dbReference type="InterPro" id="IPR003018">
    <property type="entry name" value="GAF"/>
</dbReference>
<keyword evidence="12 14" id="KW-0472">Membrane</keyword>
<dbReference type="Pfam" id="PF13185">
    <property type="entry name" value="GAF_2"/>
    <property type="match status" value="1"/>
</dbReference>
<dbReference type="InterPro" id="IPR005467">
    <property type="entry name" value="His_kinase_dom"/>
</dbReference>
<dbReference type="InterPro" id="IPR035965">
    <property type="entry name" value="PAS-like_dom_sf"/>
</dbReference>
<dbReference type="GO" id="GO:0000156">
    <property type="term" value="F:phosphorelay response regulator activity"/>
    <property type="evidence" value="ECO:0007669"/>
    <property type="project" value="TreeGrafter"/>
</dbReference>
<keyword evidence="10 14" id="KW-1133">Transmembrane helix</keyword>
<dbReference type="SMART" id="SM00387">
    <property type="entry name" value="HATPase_c"/>
    <property type="match status" value="1"/>
</dbReference>
<dbReference type="PROSITE" id="PS50113">
    <property type="entry name" value="PAC"/>
    <property type="match status" value="2"/>
</dbReference>
<keyword evidence="9" id="KW-0067">ATP-binding</keyword>
<dbReference type="FunFam" id="3.30.565.10:FF:000006">
    <property type="entry name" value="Sensor histidine kinase WalK"/>
    <property type="match status" value="1"/>
</dbReference>
<keyword evidence="11" id="KW-0902">Two-component regulatory system</keyword>
<dbReference type="SUPFAM" id="SSF55781">
    <property type="entry name" value="GAF domain-like"/>
    <property type="match status" value="1"/>
</dbReference>
<feature type="domain" description="PAS" evidence="16">
    <location>
        <begin position="532"/>
        <end position="570"/>
    </location>
</feature>
<evidence type="ECO:0000259" key="17">
    <source>
        <dbReference type="PROSITE" id="PS50113"/>
    </source>
</evidence>
<evidence type="ECO:0000256" key="13">
    <source>
        <dbReference type="SAM" id="MobiDB-lite"/>
    </source>
</evidence>
<evidence type="ECO:0000256" key="9">
    <source>
        <dbReference type="ARBA" id="ARBA00022840"/>
    </source>
</evidence>
<evidence type="ECO:0000256" key="6">
    <source>
        <dbReference type="ARBA" id="ARBA00022692"/>
    </source>
</evidence>
<dbReference type="AlphaFoldDB" id="A0A7V4XS07"/>
<keyword evidence="6 14" id="KW-0812">Transmembrane</keyword>
<dbReference type="Gene3D" id="1.10.287.130">
    <property type="match status" value="1"/>
</dbReference>
<comment type="subcellular location">
    <subcellularLocation>
        <location evidence="2">Membrane</location>
        <topology evidence="2">Multi-pass membrane protein</topology>
    </subcellularLocation>
</comment>
<comment type="caution">
    <text evidence="18">The sequence shown here is derived from an EMBL/GenBank/DDBJ whole genome shotgun (WGS) entry which is preliminary data.</text>
</comment>
<evidence type="ECO:0000259" key="15">
    <source>
        <dbReference type="PROSITE" id="PS50109"/>
    </source>
</evidence>
<dbReference type="EMBL" id="DTKL01000030">
    <property type="protein sequence ID" value="HGY94088.1"/>
    <property type="molecule type" value="Genomic_DNA"/>
</dbReference>
<reference evidence="18" key="1">
    <citation type="journal article" date="2020" name="mSystems">
        <title>Genome- and Community-Level Interaction Insights into Carbon Utilization and Element Cycling Functions of Hydrothermarchaeota in Hydrothermal Sediment.</title>
        <authorList>
            <person name="Zhou Z."/>
            <person name="Liu Y."/>
            <person name="Xu W."/>
            <person name="Pan J."/>
            <person name="Luo Z.H."/>
            <person name="Li M."/>
        </authorList>
    </citation>
    <scope>NUCLEOTIDE SEQUENCE [LARGE SCALE GENOMIC DNA]</scope>
    <source>
        <strain evidence="18">SpSt-855</strain>
    </source>
</reference>
<dbReference type="CDD" id="cd00075">
    <property type="entry name" value="HATPase"/>
    <property type="match status" value="1"/>
</dbReference>
<evidence type="ECO:0000256" key="7">
    <source>
        <dbReference type="ARBA" id="ARBA00022741"/>
    </source>
</evidence>
<feature type="domain" description="PAC" evidence="17">
    <location>
        <begin position="305"/>
        <end position="356"/>
    </location>
</feature>
<keyword evidence="4" id="KW-0597">Phosphoprotein</keyword>
<evidence type="ECO:0000256" key="1">
    <source>
        <dbReference type="ARBA" id="ARBA00000085"/>
    </source>
</evidence>
<keyword evidence="5" id="KW-0808">Transferase</keyword>
<evidence type="ECO:0000256" key="4">
    <source>
        <dbReference type="ARBA" id="ARBA00022553"/>
    </source>
</evidence>